<feature type="compositionally biased region" description="Low complexity" evidence="1">
    <location>
        <begin position="82"/>
        <end position="91"/>
    </location>
</feature>
<comment type="caution">
    <text evidence="2">The sequence shown here is derived from an EMBL/GenBank/DDBJ whole genome shotgun (WGS) entry which is preliminary data.</text>
</comment>
<evidence type="ECO:0000313" key="2">
    <source>
        <dbReference type="EMBL" id="KAF7304018.1"/>
    </source>
</evidence>
<feature type="compositionally biased region" description="Pro residues" evidence="1">
    <location>
        <begin position="56"/>
        <end position="81"/>
    </location>
</feature>
<dbReference type="Proteomes" id="UP000636479">
    <property type="component" value="Unassembled WGS sequence"/>
</dbReference>
<dbReference type="AlphaFoldDB" id="A0A8H6SQL5"/>
<proteinExistence type="predicted"/>
<reference evidence="2" key="1">
    <citation type="submission" date="2020-05" db="EMBL/GenBank/DDBJ databases">
        <title>Mycena genomes resolve the evolution of fungal bioluminescence.</title>
        <authorList>
            <person name="Tsai I.J."/>
        </authorList>
    </citation>
    <scope>NUCLEOTIDE SEQUENCE</scope>
    <source>
        <strain evidence="2">171206Taipei</strain>
    </source>
</reference>
<gene>
    <name evidence="2" type="ORF">MIND_00633000</name>
</gene>
<dbReference type="GeneID" id="59345585"/>
<keyword evidence="3" id="KW-1185">Reference proteome</keyword>
<evidence type="ECO:0000256" key="1">
    <source>
        <dbReference type="SAM" id="MobiDB-lite"/>
    </source>
</evidence>
<feature type="compositionally biased region" description="Polar residues" evidence="1">
    <location>
        <begin position="99"/>
        <end position="110"/>
    </location>
</feature>
<dbReference type="RefSeq" id="XP_037220990.1">
    <property type="nucleotide sequence ID" value="XM_037363069.1"/>
</dbReference>
<evidence type="ECO:0000313" key="3">
    <source>
        <dbReference type="Proteomes" id="UP000636479"/>
    </source>
</evidence>
<organism evidence="2 3">
    <name type="scientific">Mycena indigotica</name>
    <dbReference type="NCBI Taxonomy" id="2126181"/>
    <lineage>
        <taxon>Eukaryota</taxon>
        <taxon>Fungi</taxon>
        <taxon>Dikarya</taxon>
        <taxon>Basidiomycota</taxon>
        <taxon>Agaricomycotina</taxon>
        <taxon>Agaricomycetes</taxon>
        <taxon>Agaricomycetidae</taxon>
        <taxon>Agaricales</taxon>
        <taxon>Marasmiineae</taxon>
        <taxon>Mycenaceae</taxon>
        <taxon>Mycena</taxon>
    </lineage>
</organism>
<accession>A0A8H6SQL5</accession>
<sequence>MPLSQTADSRNKAQPAMSTNLEFSTILPLSPTIPFADYDFCDYTRIFCQHLSTMPPAPPPTRASSPPASPAPTSPLPPTPGPSSTNTPTAPGLVDAQLSGPQNLSSSTSTAEDEEQWSVLGLEDVPMEKYNLISYNNIDDSSALAESFSDLLAMRPIAMVKGVNSPITALDYDLDLSLSLAADMDVYLQELVGSHVDCSSSGWLYHRSCAISDSRKGESDEDELAGVLGLYHDIKSTPQSSLYPDVETT</sequence>
<feature type="region of interest" description="Disordered" evidence="1">
    <location>
        <begin position="56"/>
        <end position="116"/>
    </location>
</feature>
<name>A0A8H6SQL5_9AGAR</name>
<protein>
    <submittedName>
        <fullName evidence="2">Uncharacterized protein</fullName>
    </submittedName>
</protein>
<dbReference type="EMBL" id="JACAZF010000005">
    <property type="protein sequence ID" value="KAF7304018.1"/>
    <property type="molecule type" value="Genomic_DNA"/>
</dbReference>